<evidence type="ECO:0000256" key="2">
    <source>
        <dbReference type="ARBA" id="ARBA00023315"/>
    </source>
</evidence>
<name>A0ABS1B894_9MICO</name>
<dbReference type="EMBL" id="JAEDAJ010000002">
    <property type="protein sequence ID" value="MBK0330851.1"/>
    <property type="molecule type" value="Genomic_DNA"/>
</dbReference>
<dbReference type="InterPro" id="IPR050832">
    <property type="entry name" value="Bact_Acetyltransf"/>
</dbReference>
<dbReference type="PANTHER" id="PTHR43877">
    <property type="entry name" value="AMINOALKYLPHOSPHONATE N-ACETYLTRANSFERASE-RELATED-RELATED"/>
    <property type="match status" value="1"/>
</dbReference>
<dbReference type="PROSITE" id="PS51186">
    <property type="entry name" value="GNAT"/>
    <property type="match status" value="1"/>
</dbReference>
<dbReference type="CDD" id="cd04301">
    <property type="entry name" value="NAT_SF"/>
    <property type="match status" value="1"/>
</dbReference>
<keyword evidence="5" id="KW-1185">Reference proteome</keyword>
<protein>
    <submittedName>
        <fullName evidence="4">GNAT family N-acetyltransferase</fullName>
    </submittedName>
</protein>
<dbReference type="SUPFAM" id="SSF55729">
    <property type="entry name" value="Acyl-CoA N-acyltransferases (Nat)"/>
    <property type="match status" value="1"/>
</dbReference>
<comment type="caution">
    <text evidence="4">The sequence shown here is derived from an EMBL/GenBank/DDBJ whole genome shotgun (WGS) entry which is preliminary data.</text>
</comment>
<keyword evidence="1" id="KW-0808">Transferase</keyword>
<dbReference type="InterPro" id="IPR016181">
    <property type="entry name" value="Acyl_CoA_acyltransferase"/>
</dbReference>
<evidence type="ECO:0000259" key="3">
    <source>
        <dbReference type="PROSITE" id="PS51186"/>
    </source>
</evidence>
<evidence type="ECO:0000313" key="5">
    <source>
        <dbReference type="Proteomes" id="UP000612352"/>
    </source>
</evidence>
<evidence type="ECO:0000256" key="1">
    <source>
        <dbReference type="ARBA" id="ARBA00022679"/>
    </source>
</evidence>
<dbReference type="Gene3D" id="3.40.630.30">
    <property type="match status" value="1"/>
</dbReference>
<evidence type="ECO:0000313" key="4">
    <source>
        <dbReference type="EMBL" id="MBK0330851.1"/>
    </source>
</evidence>
<accession>A0ABS1B894</accession>
<feature type="domain" description="N-acetyltransferase" evidence="3">
    <location>
        <begin position="155"/>
        <end position="286"/>
    </location>
</feature>
<dbReference type="RefSeq" id="WP_200501502.1">
    <property type="nucleotide sequence ID" value="NZ_JAEDAJ010000002.1"/>
</dbReference>
<dbReference type="Pfam" id="PF00583">
    <property type="entry name" value="Acetyltransf_1"/>
    <property type="match status" value="1"/>
</dbReference>
<sequence>MHATDSPEDHETALQLILEMQSSASTACAYLGRHEAGIREDLANLDQGWRETLRVSRGADGRVDGAVLIEWDTELDRSWVHGPWTRQGRWEQQAPGLLESVIAQAPVACHEMYAAVENVQMAWLAERCGWAAGEANFEYAKQLEDGPSDPRMANDTVRPADPADLTRLAELHEAEFPGTYASTSDLLEHGGSYSTFVHIEGGRALGYLSGQTQEADTLYVDFLAVAPDARRRGVARGLLDAAALRMGARTITLTVDEHRPEAQRVYEALGFVRTASTRPFRLTAAS</sequence>
<keyword evidence="2" id="KW-0012">Acyltransferase</keyword>
<dbReference type="InterPro" id="IPR000182">
    <property type="entry name" value="GNAT_dom"/>
</dbReference>
<proteinExistence type="predicted"/>
<reference evidence="4 5" key="1">
    <citation type="submission" date="2020-12" db="EMBL/GenBank/DDBJ databases">
        <title>Brachybacterium sp. MASK1Z-5, whole genome shotgun sequence.</title>
        <authorList>
            <person name="Tuo L."/>
        </authorList>
    </citation>
    <scope>NUCLEOTIDE SEQUENCE [LARGE SCALE GENOMIC DNA]</scope>
    <source>
        <strain evidence="4 5">MASK1Z-5</strain>
    </source>
</reference>
<organism evidence="4 5">
    <name type="scientific">Brachybacterium halotolerans</name>
    <dbReference type="NCBI Taxonomy" id="2795215"/>
    <lineage>
        <taxon>Bacteria</taxon>
        <taxon>Bacillati</taxon>
        <taxon>Actinomycetota</taxon>
        <taxon>Actinomycetes</taxon>
        <taxon>Micrococcales</taxon>
        <taxon>Dermabacteraceae</taxon>
        <taxon>Brachybacterium</taxon>
    </lineage>
</organism>
<gene>
    <name evidence="4" type="ORF">I8D64_05485</name>
</gene>
<dbReference type="Proteomes" id="UP000612352">
    <property type="component" value="Unassembled WGS sequence"/>
</dbReference>